<dbReference type="InterPro" id="IPR010994">
    <property type="entry name" value="RuvA_2-like"/>
</dbReference>
<dbReference type="AlphaFoldDB" id="A0A9D2JV19"/>
<feature type="binding site" evidence="10">
    <location>
        <position position="406"/>
    </location>
    <ligand>
        <name>Zn(2+)</name>
        <dbReference type="ChEBI" id="CHEBI:29105"/>
    </ligand>
</feature>
<feature type="binding site" evidence="10">
    <location>
        <position position="290"/>
    </location>
    <ligand>
        <name>NAD(+)</name>
        <dbReference type="ChEBI" id="CHEBI:57540"/>
    </ligand>
</feature>
<dbReference type="InterPro" id="IPR036420">
    <property type="entry name" value="BRCT_dom_sf"/>
</dbReference>
<dbReference type="NCBIfam" id="NF005932">
    <property type="entry name" value="PRK07956.1"/>
    <property type="match status" value="1"/>
</dbReference>
<evidence type="ECO:0000313" key="12">
    <source>
        <dbReference type="EMBL" id="HIZ68331.1"/>
    </source>
</evidence>
<reference evidence="12" key="1">
    <citation type="journal article" date="2021" name="PeerJ">
        <title>Extensive microbial diversity within the chicken gut microbiome revealed by metagenomics and culture.</title>
        <authorList>
            <person name="Gilroy R."/>
            <person name="Ravi A."/>
            <person name="Getino M."/>
            <person name="Pursley I."/>
            <person name="Horton D.L."/>
            <person name="Alikhan N.F."/>
            <person name="Baker D."/>
            <person name="Gharbi K."/>
            <person name="Hall N."/>
            <person name="Watson M."/>
            <person name="Adriaenssens E.M."/>
            <person name="Foster-Nyarko E."/>
            <person name="Jarju S."/>
            <person name="Secka A."/>
            <person name="Antonio M."/>
            <person name="Oren A."/>
            <person name="Chaudhuri R.R."/>
            <person name="La Ragione R."/>
            <person name="Hildebrand F."/>
            <person name="Pallen M.J."/>
        </authorList>
    </citation>
    <scope>NUCLEOTIDE SEQUENCE</scope>
    <source>
        <strain evidence="12">ChiHecec3B27-8219</strain>
    </source>
</reference>
<evidence type="ECO:0000256" key="9">
    <source>
        <dbReference type="ARBA" id="ARBA00034005"/>
    </source>
</evidence>
<comment type="similarity">
    <text evidence="10">Belongs to the NAD-dependent DNA ligase family. LigA subfamily.</text>
</comment>
<dbReference type="Pfam" id="PF03120">
    <property type="entry name" value="OB_DNA_ligase"/>
    <property type="match status" value="1"/>
</dbReference>
<dbReference type="InterPro" id="IPR013840">
    <property type="entry name" value="DNAligase_N"/>
</dbReference>
<dbReference type="SUPFAM" id="SSF52113">
    <property type="entry name" value="BRCT domain"/>
    <property type="match status" value="1"/>
</dbReference>
<feature type="binding site" evidence="10">
    <location>
        <position position="151"/>
    </location>
    <ligand>
        <name>NAD(+)</name>
        <dbReference type="ChEBI" id="CHEBI:57540"/>
    </ligand>
</feature>
<evidence type="ECO:0000256" key="2">
    <source>
        <dbReference type="ARBA" id="ARBA00022598"/>
    </source>
</evidence>
<dbReference type="GO" id="GO:0006260">
    <property type="term" value="P:DNA replication"/>
    <property type="evidence" value="ECO:0007669"/>
    <property type="project" value="UniProtKB-KW"/>
</dbReference>
<evidence type="ECO:0000256" key="6">
    <source>
        <dbReference type="ARBA" id="ARBA00022833"/>
    </source>
</evidence>
<accession>A0A9D2JV19</accession>
<feature type="binding site" evidence="10">
    <location>
        <begin position="72"/>
        <end position="73"/>
    </location>
    <ligand>
        <name>NAD(+)</name>
        <dbReference type="ChEBI" id="CHEBI:57540"/>
    </ligand>
</feature>
<evidence type="ECO:0000256" key="8">
    <source>
        <dbReference type="ARBA" id="ARBA00023204"/>
    </source>
</evidence>
<keyword evidence="2 10" id="KW-0436">Ligase</keyword>
<dbReference type="InterPro" id="IPR001357">
    <property type="entry name" value="BRCT_dom"/>
</dbReference>
<comment type="catalytic activity">
    <reaction evidence="9 10">
        <text>NAD(+) + (deoxyribonucleotide)n-3'-hydroxyl + 5'-phospho-(deoxyribonucleotide)m = (deoxyribonucleotide)n+m + AMP + beta-nicotinamide D-nucleotide.</text>
        <dbReference type="EC" id="6.5.1.2"/>
    </reaction>
</comment>
<keyword evidence="10" id="KW-0464">Manganese</keyword>
<evidence type="ECO:0000256" key="10">
    <source>
        <dbReference type="HAMAP-Rule" id="MF_01588"/>
    </source>
</evidence>
<dbReference type="SMART" id="SM00532">
    <property type="entry name" value="LIGANc"/>
    <property type="match status" value="1"/>
</dbReference>
<evidence type="ECO:0000256" key="1">
    <source>
        <dbReference type="ARBA" id="ARBA00004067"/>
    </source>
</evidence>
<feature type="binding site" evidence="10">
    <location>
        <position position="379"/>
    </location>
    <ligand>
        <name>Zn(2+)</name>
        <dbReference type="ChEBI" id="CHEBI:29105"/>
    </ligand>
</feature>
<comment type="cofactor">
    <cofactor evidence="10">
        <name>Mg(2+)</name>
        <dbReference type="ChEBI" id="CHEBI:18420"/>
    </cofactor>
    <cofactor evidence="10">
        <name>Mn(2+)</name>
        <dbReference type="ChEBI" id="CHEBI:29035"/>
    </cofactor>
</comment>
<comment type="caution">
    <text evidence="12">The sequence shown here is derived from an EMBL/GenBank/DDBJ whole genome shotgun (WGS) entry which is preliminary data.</text>
</comment>
<feature type="active site" description="N6-AMP-lysine intermediate" evidence="10">
    <location>
        <position position="96"/>
    </location>
</feature>
<sequence length="653" mass="72811">MRQLIERLNQASEAYYNGQRELMSDYEWDALFDQLKTLEEETGIVLPGSPTHKVSEDSIAGQKEAHEFPALSLAKTKSVAELASWAGARPVWLSWKLDGLTLVVTYDNGKLTKVVTRGDGHIGTNITHLAPAIEGILPRVTAEGHLVIRGEAVISYDDFERFLLESGGDYANPRNLASGTLALKDIEEVRRRHVHWVPFTLVYTDKDINSWGERMRYLEQLGFQPVEREEITQPDNPNLQACIDRWTEKVISGKNPYSVDGLVITYDDTAYAQTGSVTGHHATRGGMAFKWQDEAAETTLDHIEWSCAAGSISPVAVFTPVELEGTTVRRASLCNISECRRLGIGGKGTALSVIKANKIIPKVIQVREKVGELEIPTQCPVCGAPTQITENETSLIERLQCTNPDCAAKQLSKFTRFVSKEGLDIDGISELTLAKFINEGLVHEFPDLFHLRDHTGRIERFEGWGPKSTAKLMASIEKARDTDSRRLLYALSIPFCGVEVAKRLVASFTMEQLMEISLRNDGAEMLASVDGIGPEKSSQVMNWMRDERNRAMFLRLLGELRVKEEEKRELGTRCAGKTFVITGDVHHYKNRAELKAYIESQGGKVTGSVSKSTHYLINNDALSTSTKNRKAHELNIPIITEEEFISMFAPENS</sequence>
<dbReference type="SMART" id="SM00292">
    <property type="entry name" value="BRCT"/>
    <property type="match status" value="1"/>
</dbReference>
<dbReference type="GO" id="GO:0046872">
    <property type="term" value="F:metal ion binding"/>
    <property type="evidence" value="ECO:0007669"/>
    <property type="project" value="UniProtKB-KW"/>
</dbReference>
<dbReference type="InterPro" id="IPR041663">
    <property type="entry name" value="DisA/LigA_HHH"/>
</dbReference>
<evidence type="ECO:0000256" key="5">
    <source>
        <dbReference type="ARBA" id="ARBA00022763"/>
    </source>
</evidence>
<name>A0A9D2JV19_9BACT</name>
<dbReference type="Gene3D" id="3.30.470.30">
    <property type="entry name" value="DNA ligase/mRNA capping enzyme"/>
    <property type="match status" value="1"/>
</dbReference>
<evidence type="ECO:0000313" key="13">
    <source>
        <dbReference type="Proteomes" id="UP000824055"/>
    </source>
</evidence>
<keyword evidence="10" id="KW-0460">Magnesium</keyword>
<keyword evidence="6 10" id="KW-0862">Zinc</keyword>
<dbReference type="Gene3D" id="1.10.150.20">
    <property type="entry name" value="5' to 3' exonuclease, C-terminal subdomain"/>
    <property type="match status" value="2"/>
</dbReference>
<feature type="domain" description="BRCT" evidence="11">
    <location>
        <begin position="576"/>
        <end position="653"/>
    </location>
</feature>
<keyword evidence="3 10" id="KW-0235">DNA replication</keyword>
<dbReference type="Pfam" id="PF00533">
    <property type="entry name" value="BRCT"/>
    <property type="match status" value="1"/>
</dbReference>
<dbReference type="HAMAP" id="MF_01588">
    <property type="entry name" value="DNA_ligase_A"/>
    <property type="match status" value="1"/>
</dbReference>
<evidence type="ECO:0000256" key="3">
    <source>
        <dbReference type="ARBA" id="ARBA00022705"/>
    </source>
</evidence>
<dbReference type="PROSITE" id="PS50172">
    <property type="entry name" value="BRCT"/>
    <property type="match status" value="1"/>
</dbReference>
<protein>
    <recommendedName>
        <fullName evidence="10">DNA ligase</fullName>
        <ecNumber evidence="10">6.5.1.2</ecNumber>
    </recommendedName>
    <alternativeName>
        <fullName evidence="10">Polydeoxyribonucleotide synthase [NAD(+)]</fullName>
    </alternativeName>
</protein>
<dbReference type="SUPFAM" id="SSF56091">
    <property type="entry name" value="DNA ligase/mRNA capping enzyme, catalytic domain"/>
    <property type="match status" value="1"/>
</dbReference>
<dbReference type="Proteomes" id="UP000824055">
    <property type="component" value="Unassembled WGS sequence"/>
</dbReference>
<dbReference type="Gene3D" id="1.10.287.610">
    <property type="entry name" value="Helix hairpin bin"/>
    <property type="match status" value="1"/>
</dbReference>
<organism evidence="12 13">
    <name type="scientific">Candidatus Prevotella avicola</name>
    <dbReference type="NCBI Taxonomy" id="2838738"/>
    <lineage>
        <taxon>Bacteria</taxon>
        <taxon>Pseudomonadati</taxon>
        <taxon>Bacteroidota</taxon>
        <taxon>Bacteroidia</taxon>
        <taxon>Bacteroidales</taxon>
        <taxon>Prevotellaceae</taxon>
        <taxon>Prevotella</taxon>
    </lineage>
</organism>
<dbReference type="Gene3D" id="3.40.50.10190">
    <property type="entry name" value="BRCT domain"/>
    <property type="match status" value="1"/>
</dbReference>
<dbReference type="PIRSF" id="PIRSF001604">
    <property type="entry name" value="LigA"/>
    <property type="match status" value="1"/>
</dbReference>
<reference evidence="12" key="2">
    <citation type="submission" date="2021-04" db="EMBL/GenBank/DDBJ databases">
        <authorList>
            <person name="Gilroy R."/>
        </authorList>
    </citation>
    <scope>NUCLEOTIDE SEQUENCE</scope>
    <source>
        <strain evidence="12">ChiHecec3B27-8219</strain>
    </source>
</reference>
<dbReference type="EMBL" id="DXBE01000004">
    <property type="protein sequence ID" value="HIZ68331.1"/>
    <property type="molecule type" value="Genomic_DNA"/>
</dbReference>
<dbReference type="Gene3D" id="2.40.50.140">
    <property type="entry name" value="Nucleic acid-binding proteins"/>
    <property type="match status" value="1"/>
</dbReference>
<feature type="binding site" evidence="10">
    <location>
        <position position="117"/>
    </location>
    <ligand>
        <name>NAD(+)</name>
        <dbReference type="ChEBI" id="CHEBI:57540"/>
    </ligand>
</feature>
<dbReference type="InterPro" id="IPR013839">
    <property type="entry name" value="DNAligase_adenylation"/>
</dbReference>
<dbReference type="Pfam" id="PF12826">
    <property type="entry name" value="HHH_2"/>
    <property type="match status" value="1"/>
</dbReference>
<dbReference type="GO" id="GO:0003911">
    <property type="term" value="F:DNA ligase (NAD+) activity"/>
    <property type="evidence" value="ECO:0007669"/>
    <property type="project" value="UniProtKB-UniRule"/>
</dbReference>
<dbReference type="GO" id="GO:0006281">
    <property type="term" value="P:DNA repair"/>
    <property type="evidence" value="ECO:0007669"/>
    <property type="project" value="UniProtKB-KW"/>
</dbReference>
<dbReference type="EC" id="6.5.1.2" evidence="10"/>
<keyword evidence="5 10" id="KW-0227">DNA damage</keyword>
<keyword evidence="7 10" id="KW-0520">NAD</keyword>
<dbReference type="Pfam" id="PF01653">
    <property type="entry name" value="DNA_ligase_aden"/>
    <property type="match status" value="1"/>
</dbReference>
<keyword evidence="4 10" id="KW-0479">Metal-binding</keyword>
<comment type="function">
    <text evidence="1 10">DNA ligase that catalyzes the formation of phosphodiester linkages between 5'-phosphoryl and 3'-hydroxyl groups in double-stranded DNA using NAD as a coenzyme and as the energy source for the reaction. It is essential for DNA replication and repair of damaged DNA.</text>
</comment>
<dbReference type="InterPro" id="IPR001679">
    <property type="entry name" value="DNA_ligase"/>
</dbReference>
<comment type="caution">
    <text evidence="10">Lacks conserved residue(s) required for the propagation of feature annotation.</text>
</comment>
<keyword evidence="8 10" id="KW-0234">DNA repair</keyword>
<feature type="binding site" evidence="10">
    <location>
        <position position="382"/>
    </location>
    <ligand>
        <name>Zn(2+)</name>
        <dbReference type="ChEBI" id="CHEBI:29105"/>
    </ligand>
</feature>
<evidence type="ECO:0000256" key="4">
    <source>
        <dbReference type="ARBA" id="ARBA00022723"/>
    </source>
</evidence>
<dbReference type="InterPro" id="IPR004150">
    <property type="entry name" value="NAD_DNA_ligase_OB"/>
</dbReference>
<dbReference type="InterPro" id="IPR012340">
    <property type="entry name" value="NA-bd_OB-fold"/>
</dbReference>
<gene>
    <name evidence="10 12" type="primary">ligA</name>
    <name evidence="12" type="ORF">H9966_00330</name>
</gene>
<evidence type="ECO:0000259" key="11">
    <source>
        <dbReference type="PROSITE" id="PS50172"/>
    </source>
</evidence>
<dbReference type="CDD" id="cd17748">
    <property type="entry name" value="BRCT_DNA_ligase_like"/>
    <property type="match status" value="1"/>
</dbReference>
<proteinExistence type="inferred from homology"/>
<dbReference type="SUPFAM" id="SSF47781">
    <property type="entry name" value="RuvA domain 2-like"/>
    <property type="match status" value="1"/>
</dbReference>
<evidence type="ECO:0000256" key="7">
    <source>
        <dbReference type="ARBA" id="ARBA00023027"/>
    </source>
</evidence>
<dbReference type="SUPFAM" id="SSF50249">
    <property type="entry name" value="Nucleic acid-binding proteins"/>
    <property type="match status" value="1"/>
</dbReference>